<evidence type="ECO:0000259" key="1">
    <source>
        <dbReference type="Pfam" id="PF25482"/>
    </source>
</evidence>
<proteinExistence type="predicted"/>
<gene>
    <name evidence="2" type="ORF">VM1G_01485</name>
</gene>
<reference evidence="2" key="1">
    <citation type="submission" date="2014-12" db="EMBL/GenBank/DDBJ databases">
        <title>Genome Sequence of Valsa Canker Pathogens Uncovers a Specific Adaption of Colonization on Woody Bark.</title>
        <authorList>
            <person name="Yin Z."/>
            <person name="Liu H."/>
            <person name="Gao X."/>
            <person name="Li Z."/>
            <person name="Song N."/>
            <person name="Ke X."/>
            <person name="Dai Q."/>
            <person name="Wu Y."/>
            <person name="Sun Y."/>
            <person name="Xu J.-R."/>
            <person name="Kang Z.K."/>
            <person name="Wang L."/>
            <person name="Huang L."/>
        </authorList>
    </citation>
    <scope>NUCLEOTIDE SEQUENCE [LARGE SCALE GENOMIC DNA]</scope>
    <source>
        <strain evidence="2">03-8</strain>
    </source>
</reference>
<accession>A0A194VQH9</accession>
<dbReference type="Pfam" id="PF25482">
    <property type="entry name" value="DUF7905"/>
    <property type="match status" value="1"/>
</dbReference>
<evidence type="ECO:0000313" key="2">
    <source>
        <dbReference type="EMBL" id="KUI66242.1"/>
    </source>
</evidence>
<organism evidence="2 3">
    <name type="scientific">Cytospora mali</name>
    <name type="common">Apple Valsa canker fungus</name>
    <name type="synonym">Valsa mali</name>
    <dbReference type="NCBI Taxonomy" id="578113"/>
    <lineage>
        <taxon>Eukaryota</taxon>
        <taxon>Fungi</taxon>
        <taxon>Dikarya</taxon>
        <taxon>Ascomycota</taxon>
        <taxon>Pezizomycotina</taxon>
        <taxon>Sordariomycetes</taxon>
        <taxon>Sordariomycetidae</taxon>
        <taxon>Diaporthales</taxon>
        <taxon>Cytosporaceae</taxon>
        <taxon>Cytospora</taxon>
    </lineage>
</organism>
<keyword evidence="3" id="KW-1185">Reference proteome</keyword>
<name>A0A194VQH9_CYTMA</name>
<dbReference type="OrthoDB" id="5216603at2759"/>
<evidence type="ECO:0000313" key="3">
    <source>
        <dbReference type="Proteomes" id="UP000078559"/>
    </source>
</evidence>
<dbReference type="InterPro" id="IPR057227">
    <property type="entry name" value="DUF7905"/>
</dbReference>
<dbReference type="EMBL" id="CM003099">
    <property type="protein sequence ID" value="KUI66242.1"/>
    <property type="molecule type" value="Genomic_DNA"/>
</dbReference>
<protein>
    <recommendedName>
        <fullName evidence="1">DUF7905 domain-containing protein</fullName>
    </recommendedName>
</protein>
<dbReference type="Proteomes" id="UP000078559">
    <property type="component" value="Chromosome 2"/>
</dbReference>
<sequence length="524" mass="59450">MASSYDLKTRGHDPRLLLIPQQGQFQFQKVETSKFLGPIPKDNDNLLELVVALPGTEDNKVRIDQGDPTTRTKLAEIKVAYRVWIQSNDDFVTIFGERKENLKAALAELVSFIDNINKDVQGRMISLTEHSIAASGMAVEIKSITSNGAPYRPVTKNPPADEAEKLAKNEESLISDQEVVEPHALVNKLDSALHEAAERIRPVEGELRVRVHMGVFSLQMRRANQDTFYDDDELKKFLKKTSDRGSSYVNHKLGDDKFAQRLLNVIYQTEDPTDLDACRFVGTSATILSIRDIKPKYCLVLFAKGLRFEVDIKYEPGYYQHAAAERIRGFSCARRDRVVEIAVSCPNREFDWHLAVEAETSASRIPPEITNFVKHGLTFKSPASEEDFLVTKMDDILRRVANIDEIACKVSWTFEFALKPYRLEISIYHEWGSEALQSPSQQWRTFDTAAVPGPIKSCGIMMYNQEWDEKMQQINNLGGRKSDFANGFPEIFVEGDLAFGIENFLQEMKVLHEFTELATVTDLN</sequence>
<feature type="domain" description="DUF7905" evidence="1">
    <location>
        <begin position="187"/>
        <end position="477"/>
    </location>
</feature>
<dbReference type="AlphaFoldDB" id="A0A194VQH9"/>